<dbReference type="STRING" id="1219077.VAZ01S_085_00260"/>
<reference evidence="1 2" key="1">
    <citation type="submission" date="2013-09" db="EMBL/GenBank/DDBJ databases">
        <title>Whole genome shotgun sequence of Vibrio azureus NBRC 104587.</title>
        <authorList>
            <person name="Isaki S."/>
            <person name="Hosoyama A."/>
            <person name="Numata M."/>
            <person name="Hashimoto M."/>
            <person name="Hosoyama Y."/>
            <person name="Tsuchikane K."/>
            <person name="Noguchi M."/>
            <person name="Hirakata S."/>
            <person name="Ichikawa N."/>
            <person name="Ohji S."/>
            <person name="Yamazoe A."/>
            <person name="Fujita N."/>
        </authorList>
    </citation>
    <scope>NUCLEOTIDE SEQUENCE [LARGE SCALE GENOMIC DNA]</scope>
    <source>
        <strain evidence="1 2">NBRC 104587</strain>
    </source>
</reference>
<dbReference type="AlphaFoldDB" id="U3C8I3"/>
<comment type="caution">
    <text evidence="1">The sequence shown here is derived from an EMBL/GenBank/DDBJ whole genome shotgun (WGS) entry which is preliminary data.</text>
</comment>
<dbReference type="Proteomes" id="UP000016567">
    <property type="component" value="Unassembled WGS sequence"/>
</dbReference>
<sequence>MEPLDIKEYICELFKAHEVPFHTENEWIVPYGEFPAIRATWFQKEAIGVFEVEVLLDSGRIINECFAGFGVGKAGIINGLENFCANSFHVLLSAFWKKHEPEQVKTDNWLINGVKYNVYIGNLGTRTTNGVEASIPESLAESLEKAVKSETLESEISWFRIFFCSVSGEFTFEALKENEIWEKGISMLSTQPWEKTEGYYSVRNFIVLRKA</sequence>
<dbReference type="eggNOG" id="ENOG50322AE">
    <property type="taxonomic scope" value="Bacteria"/>
</dbReference>
<keyword evidence="2" id="KW-1185">Reference proteome</keyword>
<name>U3C8I3_9VIBR</name>
<dbReference type="Pfam" id="PF19875">
    <property type="entry name" value="DUF6348"/>
    <property type="match status" value="1"/>
</dbReference>
<gene>
    <name evidence="1" type="ORF">VAZ01S_085_00260</name>
</gene>
<dbReference type="InterPro" id="IPR045929">
    <property type="entry name" value="DUF6348"/>
</dbReference>
<evidence type="ECO:0000313" key="1">
    <source>
        <dbReference type="EMBL" id="GAD77679.1"/>
    </source>
</evidence>
<dbReference type="EMBL" id="BATL01000085">
    <property type="protein sequence ID" value="GAD77679.1"/>
    <property type="molecule type" value="Genomic_DNA"/>
</dbReference>
<evidence type="ECO:0000313" key="2">
    <source>
        <dbReference type="Proteomes" id="UP000016567"/>
    </source>
</evidence>
<dbReference type="RefSeq" id="WP_021711416.1">
    <property type="nucleotide sequence ID" value="NZ_BAOB01000585.1"/>
</dbReference>
<proteinExistence type="predicted"/>
<protein>
    <submittedName>
        <fullName evidence="1">Uncharacterized protein</fullName>
    </submittedName>
</protein>
<organism evidence="1 2">
    <name type="scientific">Vibrio azureus NBRC 104587</name>
    <dbReference type="NCBI Taxonomy" id="1219077"/>
    <lineage>
        <taxon>Bacteria</taxon>
        <taxon>Pseudomonadati</taxon>
        <taxon>Pseudomonadota</taxon>
        <taxon>Gammaproteobacteria</taxon>
        <taxon>Vibrionales</taxon>
        <taxon>Vibrionaceae</taxon>
        <taxon>Vibrio</taxon>
    </lineage>
</organism>
<accession>U3C8I3</accession>
<dbReference type="OrthoDB" id="9155428at2"/>